<feature type="region of interest" description="Disordered" evidence="1">
    <location>
        <begin position="37"/>
        <end position="72"/>
    </location>
</feature>
<name>A0A0G4B3X0_9BACT</name>
<evidence type="ECO:0000256" key="1">
    <source>
        <dbReference type="SAM" id="MobiDB-lite"/>
    </source>
</evidence>
<dbReference type="STRING" id="1618337.UT28_C0001G0884"/>
<dbReference type="Proteomes" id="UP000035648">
    <property type="component" value="Chromosome"/>
</dbReference>
<feature type="region of interest" description="Disordered" evidence="1">
    <location>
        <begin position="1"/>
        <end position="20"/>
    </location>
</feature>
<organism evidence="2 3">
    <name type="scientific">Berkelbacteria bacterium GW2011_GWE1_39_12</name>
    <dbReference type="NCBI Taxonomy" id="1618337"/>
    <lineage>
        <taxon>Bacteria</taxon>
        <taxon>Candidatus Berkelbacteria</taxon>
    </lineage>
</organism>
<sequence>MANIKQPKPNQSENNDEEILKPNVLLETEKEHKDWYDRNAGKMRGKPQMVNKEIKKEKGSGKHSLRKEKQNG</sequence>
<protein>
    <submittedName>
        <fullName evidence="2">Uncharacterized protein</fullName>
    </submittedName>
</protein>
<dbReference type="KEGG" id="bbgw:UT28_C0001G0884"/>
<dbReference type="EMBL" id="CP011213">
    <property type="protein sequence ID" value="AKM82661.1"/>
    <property type="molecule type" value="Genomic_DNA"/>
</dbReference>
<evidence type="ECO:0000313" key="2">
    <source>
        <dbReference type="EMBL" id="AKM82661.1"/>
    </source>
</evidence>
<reference evidence="2 3" key="1">
    <citation type="journal article" date="2015" name="Nature">
        <title>rRNA introns, odd ribosomes, and small enigmatic genomes across a large radiation of phyla.</title>
        <authorList>
            <person name="Brown C.T."/>
            <person name="Hug L.A."/>
            <person name="Thomas B.C."/>
            <person name="Sharon I."/>
            <person name="Castelle C.J."/>
            <person name="Singh A."/>
            <person name="Wilkins M.J."/>
            <person name="Williams K.H."/>
            <person name="Banfield J.F."/>
        </authorList>
    </citation>
    <scope>NUCLEOTIDE SEQUENCE [LARGE SCALE GENOMIC DNA]</scope>
</reference>
<dbReference type="AlphaFoldDB" id="A0A0G4B3X0"/>
<accession>A0A0G4B3X0</accession>
<gene>
    <name evidence="2" type="ORF">UT28_C0001G0884</name>
</gene>
<evidence type="ECO:0000313" key="3">
    <source>
        <dbReference type="Proteomes" id="UP000035648"/>
    </source>
</evidence>
<proteinExistence type="predicted"/>